<dbReference type="Pfam" id="PF01073">
    <property type="entry name" value="3Beta_HSD"/>
    <property type="match status" value="1"/>
</dbReference>
<dbReference type="OrthoDB" id="10058185at2759"/>
<dbReference type="PANTHER" id="PTHR43000">
    <property type="entry name" value="DTDP-D-GLUCOSE 4,6-DEHYDRATASE-RELATED"/>
    <property type="match status" value="1"/>
</dbReference>
<dbReference type="GO" id="GO:0016616">
    <property type="term" value="F:oxidoreductase activity, acting on the CH-OH group of donors, NAD or NADP as acceptor"/>
    <property type="evidence" value="ECO:0007669"/>
    <property type="project" value="InterPro"/>
</dbReference>
<protein>
    <recommendedName>
        <fullName evidence="1">3-beta hydroxysteroid dehydrogenase/isomerase domain-containing protein</fullName>
    </recommendedName>
</protein>
<dbReference type="InParanoid" id="A0A3N4LNV4"/>
<name>A0A3N4LNV4_9PEZI</name>
<dbReference type="InterPro" id="IPR002225">
    <property type="entry name" value="3Beta_OHSteriod_DH/Estase"/>
</dbReference>
<dbReference type="GO" id="GO:0006694">
    <property type="term" value="P:steroid biosynthetic process"/>
    <property type="evidence" value="ECO:0007669"/>
    <property type="project" value="InterPro"/>
</dbReference>
<dbReference type="Gene3D" id="3.40.50.720">
    <property type="entry name" value="NAD(P)-binding Rossmann-like Domain"/>
    <property type="match status" value="1"/>
</dbReference>
<keyword evidence="3" id="KW-1185">Reference proteome</keyword>
<reference evidence="2 3" key="1">
    <citation type="journal article" date="2018" name="Nat. Ecol. Evol.">
        <title>Pezizomycetes genomes reveal the molecular basis of ectomycorrhizal truffle lifestyle.</title>
        <authorList>
            <person name="Murat C."/>
            <person name="Payen T."/>
            <person name="Noel B."/>
            <person name="Kuo A."/>
            <person name="Morin E."/>
            <person name="Chen J."/>
            <person name="Kohler A."/>
            <person name="Krizsan K."/>
            <person name="Balestrini R."/>
            <person name="Da Silva C."/>
            <person name="Montanini B."/>
            <person name="Hainaut M."/>
            <person name="Levati E."/>
            <person name="Barry K.W."/>
            <person name="Belfiori B."/>
            <person name="Cichocki N."/>
            <person name="Clum A."/>
            <person name="Dockter R.B."/>
            <person name="Fauchery L."/>
            <person name="Guy J."/>
            <person name="Iotti M."/>
            <person name="Le Tacon F."/>
            <person name="Lindquist E.A."/>
            <person name="Lipzen A."/>
            <person name="Malagnac F."/>
            <person name="Mello A."/>
            <person name="Molinier V."/>
            <person name="Miyauchi S."/>
            <person name="Poulain J."/>
            <person name="Riccioni C."/>
            <person name="Rubini A."/>
            <person name="Sitrit Y."/>
            <person name="Splivallo R."/>
            <person name="Traeger S."/>
            <person name="Wang M."/>
            <person name="Zifcakova L."/>
            <person name="Wipf D."/>
            <person name="Zambonelli A."/>
            <person name="Paolocci F."/>
            <person name="Nowrousian M."/>
            <person name="Ottonello S."/>
            <person name="Baldrian P."/>
            <person name="Spatafora J.W."/>
            <person name="Henrissat B."/>
            <person name="Nagy L.G."/>
            <person name="Aury J.M."/>
            <person name="Wincker P."/>
            <person name="Grigoriev I.V."/>
            <person name="Bonfante P."/>
            <person name="Martin F.M."/>
        </authorList>
    </citation>
    <scope>NUCLEOTIDE SEQUENCE [LARGE SCALE GENOMIC DNA]</scope>
    <source>
        <strain evidence="2 3">ATCC MYA-4762</strain>
    </source>
</reference>
<dbReference type="EMBL" id="ML121548">
    <property type="protein sequence ID" value="RPB22982.1"/>
    <property type="molecule type" value="Genomic_DNA"/>
</dbReference>
<organism evidence="2 3">
    <name type="scientific">Terfezia boudieri ATCC MYA-4762</name>
    <dbReference type="NCBI Taxonomy" id="1051890"/>
    <lineage>
        <taxon>Eukaryota</taxon>
        <taxon>Fungi</taxon>
        <taxon>Dikarya</taxon>
        <taxon>Ascomycota</taxon>
        <taxon>Pezizomycotina</taxon>
        <taxon>Pezizomycetes</taxon>
        <taxon>Pezizales</taxon>
        <taxon>Pezizaceae</taxon>
        <taxon>Terfezia</taxon>
    </lineage>
</organism>
<dbReference type="InterPro" id="IPR036291">
    <property type="entry name" value="NAD(P)-bd_dom_sf"/>
</dbReference>
<proteinExistence type="predicted"/>
<evidence type="ECO:0000313" key="3">
    <source>
        <dbReference type="Proteomes" id="UP000267821"/>
    </source>
</evidence>
<dbReference type="PROSITE" id="PS51257">
    <property type="entry name" value="PROKAR_LIPOPROTEIN"/>
    <property type="match status" value="1"/>
</dbReference>
<dbReference type="FunCoup" id="A0A3N4LNV4">
    <property type="interactions" value="395"/>
</dbReference>
<evidence type="ECO:0000259" key="1">
    <source>
        <dbReference type="Pfam" id="PF01073"/>
    </source>
</evidence>
<feature type="domain" description="3-beta hydroxysteroid dehydrogenase/isomerase" evidence="1">
    <location>
        <begin position="11"/>
        <end position="274"/>
    </location>
</feature>
<gene>
    <name evidence="2" type="ORF">L211DRAFT_838912</name>
</gene>
<dbReference type="Proteomes" id="UP000267821">
    <property type="component" value="Unassembled WGS sequence"/>
</dbReference>
<dbReference type="AlphaFoldDB" id="A0A3N4LNV4"/>
<dbReference type="STRING" id="1051890.A0A3N4LNV4"/>
<evidence type="ECO:0000313" key="2">
    <source>
        <dbReference type="EMBL" id="RPB22982.1"/>
    </source>
</evidence>
<accession>A0A3N4LNV4</accession>
<dbReference type="SUPFAM" id="SSF51735">
    <property type="entry name" value="NAD(P)-binding Rossmann-fold domains"/>
    <property type="match status" value="1"/>
</dbReference>
<sequence>MTSKIALPHVIVIGGCGFLGHHIVNLLLQQHPEAAISVLDLHTNNNRVPNVQYFDGDITKPEDVVAAYRGSKAQVVINTVSPLAATASAMAKEIYYKVNVEGTKTLLEIAAEEKIPVFVYTSSAGVVTDNINDLINVDETYPINPSNPDSYSDSKAKGEEFVTAFNGKGGVNTCSLRVAGLFGPGDRQMVPGMLSVLKNNQTKFQLGTNDNLFDFTYIENAAYAHILAAERMIHQLSSPPQNPSQKVAGQVFFITNGEPVYFWDFPRAIWAMYGGHVAPYQIKLGKDLGYALAWAAEWYAWLVKKEPGFTRFRVNYATSQRYFNIKKAKTLLGYQPLYSLYDGLEKSVKWFKDQEAATEQKKGQ</sequence>